<evidence type="ECO:0000313" key="4">
    <source>
        <dbReference type="Proteomes" id="UP000646776"/>
    </source>
</evidence>
<keyword evidence="4" id="KW-1185">Reference proteome</keyword>
<keyword evidence="1" id="KW-0378">Hydrolase</keyword>
<dbReference type="InterPro" id="IPR050300">
    <property type="entry name" value="GDXG_lipolytic_enzyme"/>
</dbReference>
<reference evidence="3" key="2">
    <citation type="submission" date="2020-09" db="EMBL/GenBank/DDBJ databases">
        <authorList>
            <person name="Sun Q."/>
            <person name="Ohkuma M."/>
        </authorList>
    </citation>
    <scope>NUCLEOTIDE SEQUENCE</scope>
    <source>
        <strain evidence="3">JCM 4125</strain>
    </source>
</reference>
<dbReference type="SUPFAM" id="SSF53474">
    <property type="entry name" value="alpha/beta-Hydrolases"/>
    <property type="match status" value="1"/>
</dbReference>
<gene>
    <name evidence="3" type="ORF">GCM10010226_05240</name>
</gene>
<sequence length="289" mass="30671">MTAPADLRPLIAAPHPDVAPLPPAAPAGGGVRLLRGVPYAELPGIRPPELDLWLPENADADALPLLLFVHGGAWRRGRREDMGHRMRGWHPGPLARIAAAGFAVASADYRLSGEAVFPAPLDDLRAALAWIARRAGELGVDTTRTVVWGESAGGHLAALLAQTEEAPRVRGAVVWYAPSDLTLDGDDPHTPQALLLGGAPATRPELAARASPLHGVRPGAPPFFLAHGANDTMVDCDHTRRLAARLTEAGVPVETRIVPGADHVWVGLPDDELESVFSASLEWALRRVE</sequence>
<dbReference type="PANTHER" id="PTHR48081:SF13">
    <property type="entry name" value="ALPHA_BETA HYDROLASE"/>
    <property type="match status" value="1"/>
</dbReference>
<dbReference type="InterPro" id="IPR029058">
    <property type="entry name" value="AB_hydrolase_fold"/>
</dbReference>
<name>A0A918LNU6_9ACTN</name>
<organism evidence="3 4">
    <name type="scientific">Streptomyces phaeofaciens</name>
    <dbReference type="NCBI Taxonomy" id="68254"/>
    <lineage>
        <taxon>Bacteria</taxon>
        <taxon>Bacillati</taxon>
        <taxon>Actinomycetota</taxon>
        <taxon>Actinomycetes</taxon>
        <taxon>Kitasatosporales</taxon>
        <taxon>Streptomycetaceae</taxon>
        <taxon>Streptomyces</taxon>
    </lineage>
</organism>
<dbReference type="RefSeq" id="WP_189706975.1">
    <property type="nucleotide sequence ID" value="NZ_BMSA01000001.1"/>
</dbReference>
<feature type="domain" description="BD-FAE-like" evidence="2">
    <location>
        <begin position="50"/>
        <end position="246"/>
    </location>
</feature>
<evidence type="ECO:0000256" key="1">
    <source>
        <dbReference type="ARBA" id="ARBA00022801"/>
    </source>
</evidence>
<dbReference type="GO" id="GO:0016787">
    <property type="term" value="F:hydrolase activity"/>
    <property type="evidence" value="ECO:0007669"/>
    <property type="project" value="UniProtKB-KW"/>
</dbReference>
<accession>A0A918LNU6</accession>
<dbReference type="EMBL" id="BMSA01000001">
    <property type="protein sequence ID" value="GGT32030.1"/>
    <property type="molecule type" value="Genomic_DNA"/>
</dbReference>
<dbReference type="AlphaFoldDB" id="A0A918LNU6"/>
<evidence type="ECO:0000313" key="3">
    <source>
        <dbReference type="EMBL" id="GGT32030.1"/>
    </source>
</evidence>
<protein>
    <recommendedName>
        <fullName evidence="2">BD-FAE-like domain-containing protein</fullName>
    </recommendedName>
</protein>
<proteinExistence type="predicted"/>
<dbReference type="Pfam" id="PF20434">
    <property type="entry name" value="BD-FAE"/>
    <property type="match status" value="1"/>
</dbReference>
<dbReference type="Proteomes" id="UP000646776">
    <property type="component" value="Unassembled WGS sequence"/>
</dbReference>
<reference evidence="3" key="1">
    <citation type="journal article" date="2014" name="Int. J. Syst. Evol. Microbiol.">
        <title>Complete genome sequence of Corynebacterium casei LMG S-19264T (=DSM 44701T), isolated from a smear-ripened cheese.</title>
        <authorList>
            <consortium name="US DOE Joint Genome Institute (JGI-PGF)"/>
            <person name="Walter F."/>
            <person name="Albersmeier A."/>
            <person name="Kalinowski J."/>
            <person name="Ruckert C."/>
        </authorList>
    </citation>
    <scope>NUCLEOTIDE SEQUENCE</scope>
    <source>
        <strain evidence="3">JCM 4125</strain>
    </source>
</reference>
<evidence type="ECO:0000259" key="2">
    <source>
        <dbReference type="Pfam" id="PF20434"/>
    </source>
</evidence>
<dbReference type="Gene3D" id="3.40.50.1820">
    <property type="entry name" value="alpha/beta hydrolase"/>
    <property type="match status" value="1"/>
</dbReference>
<dbReference type="InterPro" id="IPR049492">
    <property type="entry name" value="BD-FAE-like_dom"/>
</dbReference>
<dbReference type="PANTHER" id="PTHR48081">
    <property type="entry name" value="AB HYDROLASE SUPERFAMILY PROTEIN C4A8.06C"/>
    <property type="match status" value="1"/>
</dbReference>
<comment type="caution">
    <text evidence="3">The sequence shown here is derived from an EMBL/GenBank/DDBJ whole genome shotgun (WGS) entry which is preliminary data.</text>
</comment>